<sequence>FKRRGSMVYTKAPSRDSIYKKEAAVRSAILPVKKGKEAGSDRDGCGESFSVFSSRALLSEKDREEVVSLRDELEVLKKAISEKDEQIKSAEVSNEKMAELGLKLEELNNEAAKKESMVKSIQSQLSDAKVR</sequence>
<evidence type="ECO:0000256" key="1">
    <source>
        <dbReference type="SAM" id="Coils"/>
    </source>
</evidence>
<dbReference type="AlphaFoldDB" id="S8DWL8"/>
<reference evidence="2 3" key="1">
    <citation type="journal article" date="2013" name="BMC Genomics">
        <title>The miniature genome of a carnivorous plant Genlisea aurea contains a low number of genes and short non-coding sequences.</title>
        <authorList>
            <person name="Leushkin E.V."/>
            <person name="Sutormin R.A."/>
            <person name="Nabieva E.R."/>
            <person name="Penin A.A."/>
            <person name="Kondrashov A.S."/>
            <person name="Logacheva M.D."/>
        </authorList>
    </citation>
    <scope>NUCLEOTIDE SEQUENCE [LARGE SCALE GENOMIC DNA]</scope>
</reference>
<dbReference type="InterPro" id="IPR040289">
    <property type="entry name" value="MBP2C"/>
</dbReference>
<keyword evidence="3" id="KW-1185">Reference proteome</keyword>
<feature type="coiled-coil region" evidence="1">
    <location>
        <begin position="59"/>
        <end position="124"/>
    </location>
</feature>
<evidence type="ECO:0000313" key="3">
    <source>
        <dbReference type="Proteomes" id="UP000015453"/>
    </source>
</evidence>
<name>S8DWL8_9LAMI</name>
<accession>S8DWL8</accession>
<dbReference type="Proteomes" id="UP000015453">
    <property type="component" value="Unassembled WGS sequence"/>
</dbReference>
<evidence type="ECO:0000313" key="2">
    <source>
        <dbReference type="EMBL" id="EPS67593.1"/>
    </source>
</evidence>
<protein>
    <submittedName>
        <fullName evidence="2">Microtubule-associated protein</fullName>
    </submittedName>
</protein>
<dbReference type="PANTHER" id="PTHR35502:SF2">
    <property type="entry name" value="PROTEIN MICROTUBULE BINDING PROTEIN 2C"/>
    <property type="match status" value="1"/>
</dbReference>
<keyword evidence="1" id="KW-0175">Coiled coil</keyword>
<feature type="non-terminal residue" evidence="2">
    <location>
        <position position="131"/>
    </location>
</feature>
<dbReference type="GO" id="GO:0010497">
    <property type="term" value="P:plasmodesmata-mediated intercellular transport"/>
    <property type="evidence" value="ECO:0007669"/>
    <property type="project" value="InterPro"/>
</dbReference>
<comment type="caution">
    <text evidence="2">The sequence shown here is derived from an EMBL/GenBank/DDBJ whole genome shotgun (WGS) entry which is preliminary data.</text>
</comment>
<dbReference type="EMBL" id="AUSU01003032">
    <property type="protein sequence ID" value="EPS67593.1"/>
    <property type="molecule type" value="Genomic_DNA"/>
</dbReference>
<gene>
    <name evidence="2" type="ORF">M569_07181</name>
</gene>
<proteinExistence type="predicted"/>
<dbReference type="GO" id="GO:0008017">
    <property type="term" value="F:microtubule binding"/>
    <property type="evidence" value="ECO:0007669"/>
    <property type="project" value="InterPro"/>
</dbReference>
<dbReference type="OrthoDB" id="1915670at2759"/>
<dbReference type="PANTHER" id="PTHR35502">
    <property type="entry name" value="PROTEIN MICROTUBULE BINDING PROTEIN 2C"/>
    <property type="match status" value="1"/>
</dbReference>
<feature type="non-terminal residue" evidence="2">
    <location>
        <position position="1"/>
    </location>
</feature>
<organism evidence="2 3">
    <name type="scientific">Genlisea aurea</name>
    <dbReference type="NCBI Taxonomy" id="192259"/>
    <lineage>
        <taxon>Eukaryota</taxon>
        <taxon>Viridiplantae</taxon>
        <taxon>Streptophyta</taxon>
        <taxon>Embryophyta</taxon>
        <taxon>Tracheophyta</taxon>
        <taxon>Spermatophyta</taxon>
        <taxon>Magnoliopsida</taxon>
        <taxon>eudicotyledons</taxon>
        <taxon>Gunneridae</taxon>
        <taxon>Pentapetalae</taxon>
        <taxon>asterids</taxon>
        <taxon>lamiids</taxon>
        <taxon>Lamiales</taxon>
        <taxon>Lentibulariaceae</taxon>
        <taxon>Genlisea</taxon>
    </lineage>
</organism>